<keyword evidence="6 7" id="KW-0472">Membrane</keyword>
<evidence type="ECO:0000256" key="2">
    <source>
        <dbReference type="ARBA" id="ARBA00009298"/>
    </source>
</evidence>
<evidence type="ECO:0000256" key="7">
    <source>
        <dbReference type="RuleBase" id="RU365041"/>
    </source>
</evidence>
<evidence type="ECO:0000256" key="5">
    <source>
        <dbReference type="ARBA" id="ARBA00022989"/>
    </source>
</evidence>
<comment type="subcellular location">
    <subcellularLocation>
        <location evidence="7">Cell inner membrane</location>
        <topology evidence="7">Multi-pass membrane protein</topology>
    </subcellularLocation>
    <subcellularLocation>
        <location evidence="1">Cell membrane</location>
        <topology evidence="1">Multi-pass membrane protein</topology>
    </subcellularLocation>
</comment>
<keyword evidence="7" id="KW-0997">Cell inner membrane</keyword>
<dbReference type="Pfam" id="PF02308">
    <property type="entry name" value="MgtC"/>
    <property type="match status" value="1"/>
</dbReference>
<keyword evidence="4 7" id="KW-0812">Transmembrane</keyword>
<keyword evidence="5 7" id="KW-1133">Transmembrane helix</keyword>
<gene>
    <name evidence="9" type="ORF">SAMN05444158_1355</name>
</gene>
<dbReference type="PANTHER" id="PTHR33778:SF1">
    <property type="entry name" value="MAGNESIUM TRANSPORTER YHID-RELATED"/>
    <property type="match status" value="1"/>
</dbReference>
<proteinExistence type="inferred from homology"/>
<evidence type="ECO:0000256" key="6">
    <source>
        <dbReference type="ARBA" id="ARBA00023136"/>
    </source>
</evidence>
<dbReference type="EMBL" id="LT629750">
    <property type="protein sequence ID" value="SDS21194.1"/>
    <property type="molecule type" value="Genomic_DNA"/>
</dbReference>
<evidence type="ECO:0000256" key="3">
    <source>
        <dbReference type="ARBA" id="ARBA00022475"/>
    </source>
</evidence>
<dbReference type="InterPro" id="IPR003416">
    <property type="entry name" value="MgtC/SapB/SrpB/YhiD_fam"/>
</dbReference>
<name>A0A1H1QCU0_9BRAD</name>
<evidence type="ECO:0000313" key="9">
    <source>
        <dbReference type="EMBL" id="SDS21194.1"/>
    </source>
</evidence>
<evidence type="ECO:0000256" key="4">
    <source>
        <dbReference type="ARBA" id="ARBA00022692"/>
    </source>
</evidence>
<dbReference type="AlphaFoldDB" id="A0A1H1QCU0"/>
<organism evidence="9 10">
    <name type="scientific">Bradyrhizobium canariense</name>
    <dbReference type="NCBI Taxonomy" id="255045"/>
    <lineage>
        <taxon>Bacteria</taxon>
        <taxon>Pseudomonadati</taxon>
        <taxon>Pseudomonadota</taxon>
        <taxon>Alphaproteobacteria</taxon>
        <taxon>Hyphomicrobiales</taxon>
        <taxon>Nitrobacteraceae</taxon>
        <taxon>Bradyrhizobium</taxon>
    </lineage>
</organism>
<reference evidence="10" key="1">
    <citation type="submission" date="2016-10" db="EMBL/GenBank/DDBJ databases">
        <authorList>
            <person name="Varghese N."/>
            <person name="Submissions S."/>
        </authorList>
    </citation>
    <scope>NUCLEOTIDE SEQUENCE [LARGE SCALE GENOMIC DNA]</scope>
    <source>
        <strain evidence="10">GAS369</strain>
    </source>
</reference>
<dbReference type="PANTHER" id="PTHR33778">
    <property type="entry name" value="PROTEIN MGTC"/>
    <property type="match status" value="1"/>
</dbReference>
<feature type="transmembrane region" description="Helical" evidence="7">
    <location>
        <begin position="12"/>
        <end position="29"/>
    </location>
</feature>
<sequence length="237" mass="25838">MNFPLQPSWSDIAIRLALTMLAGAIIGFNRGARGHAAGFRTTILVSLAASVAMIQTNILLPVSGKTSESFAVLDLMRLPLGILTGVGFIGGGTILKKGDLVTGVTTAATLWLMTVIGLCLGGGQLILGTAATLLAVLTLWALKWVDIAIPREHRAKLVITCPAQWSVLEDVPKLVEPLRYRARFQEQRQNPDSDKTDYSFELSWRRPELASPPTELLQMIDRQFPVKSFELTTDNGR</sequence>
<dbReference type="GO" id="GO:0005886">
    <property type="term" value="C:plasma membrane"/>
    <property type="evidence" value="ECO:0007669"/>
    <property type="project" value="UniProtKB-SubCell"/>
</dbReference>
<comment type="similarity">
    <text evidence="2 7">Belongs to the MgtC/SapB family.</text>
</comment>
<accession>A0A1H1QCU0</accession>
<feature type="transmembrane region" description="Helical" evidence="7">
    <location>
        <begin position="100"/>
        <end position="118"/>
    </location>
</feature>
<dbReference type="InterPro" id="IPR049177">
    <property type="entry name" value="MgtC_SapB_SrpB_YhiD_N"/>
</dbReference>
<feature type="transmembrane region" description="Helical" evidence="7">
    <location>
        <begin position="75"/>
        <end position="95"/>
    </location>
</feature>
<dbReference type="Proteomes" id="UP000243904">
    <property type="component" value="Chromosome I"/>
</dbReference>
<evidence type="ECO:0000313" key="10">
    <source>
        <dbReference type="Proteomes" id="UP000243904"/>
    </source>
</evidence>
<feature type="transmembrane region" description="Helical" evidence="7">
    <location>
        <begin position="41"/>
        <end position="63"/>
    </location>
</feature>
<dbReference type="PRINTS" id="PR01837">
    <property type="entry name" value="MGTCSAPBPROT"/>
</dbReference>
<keyword evidence="3" id="KW-1003">Cell membrane</keyword>
<protein>
    <recommendedName>
        <fullName evidence="7">Protein MgtC</fullName>
    </recommendedName>
</protein>
<keyword evidence="10" id="KW-1185">Reference proteome</keyword>
<evidence type="ECO:0000259" key="8">
    <source>
        <dbReference type="Pfam" id="PF02308"/>
    </source>
</evidence>
<feature type="transmembrane region" description="Helical" evidence="7">
    <location>
        <begin position="124"/>
        <end position="145"/>
    </location>
</feature>
<evidence type="ECO:0000256" key="1">
    <source>
        <dbReference type="ARBA" id="ARBA00004651"/>
    </source>
</evidence>
<feature type="domain" description="MgtC/SapB/SrpB/YhiD N-terminal" evidence="8">
    <location>
        <begin position="16"/>
        <end position="145"/>
    </location>
</feature>